<dbReference type="EMBL" id="ASSP01000024">
    <property type="protein sequence ID" value="EOS09265.1"/>
    <property type="molecule type" value="Genomic_DNA"/>
</dbReference>
<gene>
    <name evidence="1" type="ORF">C802_04013</name>
</gene>
<dbReference type="STRING" id="1235788.C802_04013"/>
<comment type="caution">
    <text evidence="1">The sequence shown here is derived from an EMBL/GenBank/DDBJ whole genome shotgun (WGS) entry which is preliminary data.</text>
</comment>
<reference evidence="1 2" key="1">
    <citation type="submission" date="2013-04" db="EMBL/GenBank/DDBJ databases">
        <title>The Genome Sequence of Bacteroides massiliensis dnLKV3.</title>
        <authorList>
            <consortium name="The Broad Institute Genomics Platform"/>
            <consortium name="The Broad Institute Genome Sequencing Center for Infectious Disease"/>
            <person name="Earl A."/>
            <person name="Xavier R."/>
            <person name="Kuhn K."/>
            <person name="Stappenbeck T."/>
            <person name="Walker B."/>
            <person name="Young S."/>
            <person name="Zeng Q."/>
            <person name="Gargeya S."/>
            <person name="Fitzgerald M."/>
            <person name="Haas B."/>
            <person name="Abouelleil A."/>
            <person name="Allen A.W."/>
            <person name="Alvarado L."/>
            <person name="Arachchi H.M."/>
            <person name="Berlin A.M."/>
            <person name="Chapman S.B."/>
            <person name="Gainer-Dewar J."/>
            <person name="Goldberg J."/>
            <person name="Griggs A."/>
            <person name="Gujja S."/>
            <person name="Hansen M."/>
            <person name="Howarth C."/>
            <person name="Imamovic A."/>
            <person name="Ireland A."/>
            <person name="Larimer J."/>
            <person name="McCowan C."/>
            <person name="Murphy C."/>
            <person name="Pearson M."/>
            <person name="Poon T.W."/>
            <person name="Priest M."/>
            <person name="Roberts A."/>
            <person name="Saif S."/>
            <person name="Shea T."/>
            <person name="Sisk P."/>
            <person name="Sykes S."/>
            <person name="Wortman J."/>
            <person name="Nusbaum C."/>
            <person name="Birren B."/>
        </authorList>
    </citation>
    <scope>NUCLEOTIDE SEQUENCE [LARGE SCALE GENOMIC DNA]</scope>
    <source>
        <strain evidence="2">dnLKV3</strain>
    </source>
</reference>
<dbReference type="AlphaFoldDB" id="R9I7B1"/>
<evidence type="ECO:0000313" key="1">
    <source>
        <dbReference type="EMBL" id="EOS09265.1"/>
    </source>
</evidence>
<organism evidence="1 2">
    <name type="scientific">Phocaeicola sartorii</name>
    <dbReference type="NCBI Taxonomy" id="671267"/>
    <lineage>
        <taxon>Bacteria</taxon>
        <taxon>Pseudomonadati</taxon>
        <taxon>Bacteroidota</taxon>
        <taxon>Bacteroidia</taxon>
        <taxon>Bacteroidales</taxon>
        <taxon>Bacteroidaceae</taxon>
        <taxon>Phocaeicola</taxon>
    </lineage>
</organism>
<dbReference type="HOGENOM" id="CLU_2340914_0_0_10"/>
<dbReference type="Proteomes" id="UP000014200">
    <property type="component" value="Unassembled WGS sequence"/>
</dbReference>
<accession>R9I7B1</accession>
<name>R9I7B1_9BACT</name>
<sequence length="99" mass="9852">MMFIMKTNKKAILGMLVAIVMSLGVMNGVNSRISDSGFQQVSIGCGYMAGETEGGASGAWTAASALSGAAAGQIATGGSFLGWTPVGWGMWAGAGVCAL</sequence>
<dbReference type="PATRIC" id="fig|1235788.3.peg.4111"/>
<proteinExistence type="predicted"/>
<protein>
    <submittedName>
        <fullName evidence="1">Uncharacterized protein</fullName>
    </submittedName>
</protein>
<evidence type="ECO:0000313" key="2">
    <source>
        <dbReference type="Proteomes" id="UP000014200"/>
    </source>
</evidence>
<keyword evidence="2" id="KW-1185">Reference proteome</keyword>